<reference evidence="2" key="1">
    <citation type="journal article" date="2019" name="Int. J. Syst. Evol. Microbiol.">
        <title>The Global Catalogue of Microorganisms (GCM) 10K type strain sequencing project: providing services to taxonomists for standard genome sequencing and annotation.</title>
        <authorList>
            <consortium name="The Broad Institute Genomics Platform"/>
            <consortium name="The Broad Institute Genome Sequencing Center for Infectious Disease"/>
            <person name="Wu L."/>
            <person name="Ma J."/>
        </authorList>
    </citation>
    <scope>NUCLEOTIDE SEQUENCE [LARGE SCALE GENOMIC DNA]</scope>
    <source>
        <strain evidence="2">JCM 16673</strain>
    </source>
</reference>
<proteinExistence type="predicted"/>
<organism evidence="1 2">
    <name type="scientific">Actimicrobium antarcticum</name>
    <dbReference type="NCBI Taxonomy" id="1051899"/>
    <lineage>
        <taxon>Bacteria</taxon>
        <taxon>Pseudomonadati</taxon>
        <taxon>Pseudomonadota</taxon>
        <taxon>Betaproteobacteria</taxon>
        <taxon>Burkholderiales</taxon>
        <taxon>Oxalobacteraceae</taxon>
        <taxon>Actimicrobium</taxon>
    </lineage>
</organism>
<evidence type="ECO:0000313" key="2">
    <source>
        <dbReference type="Proteomes" id="UP001501353"/>
    </source>
</evidence>
<dbReference type="EMBL" id="BAAAZE010000014">
    <property type="protein sequence ID" value="GAA4031726.1"/>
    <property type="molecule type" value="Genomic_DNA"/>
</dbReference>
<keyword evidence="2" id="KW-1185">Reference proteome</keyword>
<protein>
    <recommendedName>
        <fullName evidence="3">DUF2188 domain-containing protein</fullName>
    </recommendedName>
</protein>
<evidence type="ECO:0000313" key="1">
    <source>
        <dbReference type="EMBL" id="GAA4031726.1"/>
    </source>
</evidence>
<sequence length="61" mass="6895">MNKQPIEQARDRDLRLSQVALQRAAHRAHDLAKTTGTTIVVSHDGVIEHLNPEPREDTTQK</sequence>
<comment type="caution">
    <text evidence="1">The sequence shown here is derived from an EMBL/GenBank/DDBJ whole genome shotgun (WGS) entry which is preliminary data.</text>
</comment>
<name>A0ABP7TV39_9BURK</name>
<dbReference type="Proteomes" id="UP001501353">
    <property type="component" value="Unassembled WGS sequence"/>
</dbReference>
<evidence type="ECO:0008006" key="3">
    <source>
        <dbReference type="Google" id="ProtNLM"/>
    </source>
</evidence>
<accession>A0ABP7TV39</accession>
<gene>
    <name evidence="1" type="ORF">GCM10022212_33110</name>
</gene>